<keyword evidence="3" id="KW-1185">Reference proteome</keyword>
<sequence>MVMVQVQRRVMARPIIVVTGLKREAAVAQGRGWLPLVSAGDLERTERELTAHAPGACGFLSFGLAGGLQPGLEPGTLVVANRIVTDGGDFLPDPDWTAGLADALPRAMVAPVAGQERIINTVAGKQALYAATGAAVVDTESQIAARVGARFGVPVAVLRAVCDPAHMTLPPAATAPLKHNGTPDPLRILASLWRQPGQIPQLLRLARDSEAAFKALLGGFAGVARADVSQRLLDMA</sequence>
<dbReference type="AlphaFoldDB" id="A0A248K049"/>
<dbReference type="InterPro" id="IPR035994">
    <property type="entry name" value="Nucleoside_phosphorylase_sf"/>
</dbReference>
<evidence type="ECO:0000313" key="3">
    <source>
        <dbReference type="Proteomes" id="UP000197153"/>
    </source>
</evidence>
<evidence type="ECO:0000259" key="1">
    <source>
        <dbReference type="Pfam" id="PF01048"/>
    </source>
</evidence>
<evidence type="ECO:0000313" key="2">
    <source>
        <dbReference type="EMBL" id="ASG23778.1"/>
    </source>
</evidence>
<proteinExistence type="predicted"/>
<dbReference type="PANTHER" id="PTHR46832">
    <property type="entry name" value="5'-METHYLTHIOADENOSINE/S-ADENOSYLHOMOCYSTEINE NUCLEOSIDASE"/>
    <property type="match status" value="1"/>
</dbReference>
<dbReference type="GO" id="GO:0009116">
    <property type="term" value="P:nucleoside metabolic process"/>
    <property type="evidence" value="ECO:0007669"/>
    <property type="project" value="InterPro"/>
</dbReference>
<dbReference type="SUPFAM" id="SSF53167">
    <property type="entry name" value="Purine and uridine phosphorylases"/>
    <property type="match status" value="1"/>
</dbReference>
<dbReference type="Proteomes" id="UP000197153">
    <property type="component" value="Chromosome 3"/>
</dbReference>
<protein>
    <recommendedName>
        <fullName evidence="1">Nucleoside phosphorylase domain-containing protein</fullName>
    </recommendedName>
</protein>
<dbReference type="Gene3D" id="3.40.50.1580">
    <property type="entry name" value="Nucleoside phosphorylase domain"/>
    <property type="match status" value="1"/>
</dbReference>
<dbReference type="Pfam" id="PF01048">
    <property type="entry name" value="PNP_UDP_1"/>
    <property type="match status" value="1"/>
</dbReference>
<gene>
    <name evidence="2" type="ORF">Y958_22665</name>
</gene>
<dbReference type="KEGG" id="nao:Y958_22665"/>
<dbReference type="GO" id="GO:0008930">
    <property type="term" value="F:methylthioadenosine nucleosidase activity"/>
    <property type="evidence" value="ECO:0007669"/>
    <property type="project" value="TreeGrafter"/>
</dbReference>
<organism evidence="2 3">
    <name type="scientific">Nitrospirillum viridazoti CBAmc</name>
    <dbReference type="NCBI Taxonomy" id="1441467"/>
    <lineage>
        <taxon>Bacteria</taxon>
        <taxon>Pseudomonadati</taxon>
        <taxon>Pseudomonadota</taxon>
        <taxon>Alphaproteobacteria</taxon>
        <taxon>Rhodospirillales</taxon>
        <taxon>Azospirillaceae</taxon>
        <taxon>Nitrospirillum</taxon>
        <taxon>Nitrospirillum viridazoti</taxon>
    </lineage>
</organism>
<dbReference type="GO" id="GO:0005829">
    <property type="term" value="C:cytosol"/>
    <property type="evidence" value="ECO:0007669"/>
    <property type="project" value="TreeGrafter"/>
</dbReference>
<feature type="domain" description="Nucleoside phosphorylase" evidence="1">
    <location>
        <begin position="55"/>
        <end position="166"/>
    </location>
</feature>
<accession>A0A248K049</accession>
<dbReference type="EMBL" id="CP022112">
    <property type="protein sequence ID" value="ASG23778.1"/>
    <property type="molecule type" value="Genomic_DNA"/>
</dbReference>
<name>A0A248K049_9PROT</name>
<dbReference type="GO" id="GO:0019284">
    <property type="term" value="P:L-methionine salvage from S-adenosylmethionine"/>
    <property type="evidence" value="ECO:0007669"/>
    <property type="project" value="TreeGrafter"/>
</dbReference>
<reference evidence="2 3" key="1">
    <citation type="submission" date="2017-06" db="EMBL/GenBank/DDBJ databases">
        <title>Complete genome sequence of Nitrospirillum amazonense strain CBAmC, an endophytic nitrogen-fixing and plant growth-promoting bacterium, isolated from sugarcane.</title>
        <authorList>
            <person name="Schwab S."/>
            <person name="dos Santos Teixeira K.R."/>
            <person name="Simoes Araujo J.L."/>
            <person name="Soares Vidal M."/>
            <person name="Borges de Freitas H.R."/>
            <person name="Rivello Crivelaro A.L."/>
            <person name="Bueno de Camargo Nunes A."/>
            <person name="dos Santos C.M."/>
            <person name="Palmeira da Silva Rosa D."/>
            <person name="da Silva Padilha D."/>
            <person name="da Silva E."/>
            <person name="Araujo Terra L."/>
            <person name="Soares Mendes V."/>
            <person name="Farinelli L."/>
            <person name="Magalhaes Cruz L."/>
            <person name="Baldani J.I."/>
        </authorList>
    </citation>
    <scope>NUCLEOTIDE SEQUENCE [LARGE SCALE GENOMIC DNA]</scope>
    <source>
        <strain evidence="2 3">CBAmC</strain>
    </source>
</reference>
<dbReference type="PANTHER" id="PTHR46832:SF1">
    <property type="entry name" value="5'-METHYLTHIOADENOSINE_S-ADENOSYLHOMOCYSTEINE NUCLEOSIDASE"/>
    <property type="match status" value="1"/>
</dbReference>
<dbReference type="InterPro" id="IPR000845">
    <property type="entry name" value="Nucleoside_phosphorylase_d"/>
</dbReference>
<dbReference type="GO" id="GO:0008782">
    <property type="term" value="F:adenosylhomocysteine nucleosidase activity"/>
    <property type="evidence" value="ECO:0007669"/>
    <property type="project" value="TreeGrafter"/>
</dbReference>